<proteinExistence type="predicted"/>
<dbReference type="VEuPathDB" id="FungiDB:CJI97_004581"/>
<evidence type="ECO:0000313" key="1">
    <source>
        <dbReference type="EMBL" id="KND96959.1"/>
    </source>
</evidence>
<dbReference type="AlphaFoldDB" id="A0A0L0NSF5"/>
<dbReference type="VEuPathDB" id="FungiDB:CJJ09_004892"/>
<sequence length="413" mass="47743">MSTADALIAVADTIISRAEGLLTVAINKKGRKFKYVNDAFQRVQEEDKHLVIYPQDLSESLATILAFSILESIDTRLFADFQDVCLTVVGVAGEIERRGWYEEEHSSVIPYKQLKFNYDMDMRKKALEFAKGVTDQHLQWGYILLYCAKLSFFHTDHHIGNKLDDPYMRDYVEQFYGAKALLLPEVIVALKSFVHWANIKGILWKLRVPNLDMSELLIDKFSLFPDPPAELLDVVWSRYPSGTSKYSLVRKLLDILADSPYSKLIPFPEGPNYDLHWIFDLCHRIEADPIRYHLRASLKRLCTNPVNLNDLSKKYKTEVQKLLSVVSLVINIFQVEEGEALLQNSKIPQFTDELIDEYESYHNKLVAALTKIDEYIAKGWDDDDIVLRLYNSNTRNIHDEVNSMRDAFAEDYE</sequence>
<gene>
    <name evidence="1" type="ORF">QG37_06653</name>
</gene>
<dbReference type="EMBL" id="LGST01000047">
    <property type="protein sequence ID" value="KND96959.1"/>
    <property type="molecule type" value="Genomic_DNA"/>
</dbReference>
<dbReference type="VEuPathDB" id="FungiDB:B9J08_004871"/>
<evidence type="ECO:0000313" key="2">
    <source>
        <dbReference type="Proteomes" id="UP000037122"/>
    </source>
</evidence>
<comment type="caution">
    <text evidence="1">The sequence shown here is derived from an EMBL/GenBank/DDBJ whole genome shotgun (WGS) entry which is preliminary data.</text>
</comment>
<dbReference type="VEuPathDB" id="FungiDB:CJJ07_000743"/>
<name>A0A0L0NSF5_CANAR</name>
<protein>
    <submittedName>
        <fullName evidence="1">Uncharacterized protein</fullName>
    </submittedName>
</protein>
<accession>A0A0L0NSF5</accession>
<dbReference type="Proteomes" id="UP000037122">
    <property type="component" value="Unassembled WGS sequence"/>
</dbReference>
<organism evidence="1 2">
    <name type="scientific">Candidozyma auris</name>
    <name type="common">Yeast</name>
    <name type="synonym">Candida auris</name>
    <dbReference type="NCBI Taxonomy" id="498019"/>
    <lineage>
        <taxon>Eukaryota</taxon>
        <taxon>Fungi</taxon>
        <taxon>Dikarya</taxon>
        <taxon>Ascomycota</taxon>
        <taxon>Saccharomycotina</taxon>
        <taxon>Pichiomycetes</taxon>
        <taxon>Metschnikowiaceae</taxon>
        <taxon>Candidozyma</taxon>
    </lineage>
</organism>
<dbReference type="VEuPathDB" id="FungiDB:CJI96_0004282"/>
<reference evidence="2" key="1">
    <citation type="journal article" date="2015" name="BMC Genomics">
        <title>Draft genome of a commonly misdiagnosed multidrug resistant pathogen Candida auris.</title>
        <authorList>
            <person name="Chatterjee S."/>
            <person name="Alampalli S.V."/>
            <person name="Nageshan R.K."/>
            <person name="Chettiar S.T."/>
            <person name="Joshi S."/>
            <person name="Tatu U.S."/>
        </authorList>
    </citation>
    <scope>NUCLEOTIDE SEQUENCE [LARGE SCALE GENOMIC DNA]</scope>
    <source>
        <strain evidence="2">6684</strain>
    </source>
</reference>
<dbReference type="VEuPathDB" id="FungiDB:QG37_06653"/>